<evidence type="ECO:0000313" key="3">
    <source>
        <dbReference type="EMBL" id="QDP78582.1"/>
    </source>
</evidence>
<evidence type="ECO:0000313" key="4">
    <source>
        <dbReference type="Proteomes" id="UP000317039"/>
    </source>
</evidence>
<evidence type="ECO:0000256" key="1">
    <source>
        <dbReference type="SAM" id="MobiDB-lite"/>
    </source>
</evidence>
<sequence length="229" mass="24707">MQRENEPDTADWGSEAPLMPGAEQAESSPEPPPEQPGTNSLAVATLILGLLGIFFLAVPLGMIALAQIRNRGQQGGVLARAGMAASMCYILAGVMVVAFFPIGGSDEEDEALPPMLSRNLSVGDCVKSVEESDVIDAIPVVPCDQPHAAEVIIQFPVEGSWPGRDESARRADARCSEELTPALIDSPMLTELRSFIYFPANAMQWRDYPKVSCLVMRVDGRDLTLKIPR</sequence>
<evidence type="ECO:0000256" key="2">
    <source>
        <dbReference type="SAM" id="Phobius"/>
    </source>
</evidence>
<evidence type="ECO:0008006" key="5">
    <source>
        <dbReference type="Google" id="ProtNLM"/>
    </source>
</evidence>
<dbReference type="RefSeq" id="WP_143980150.1">
    <property type="nucleotide sequence ID" value="NZ_CP041695.1"/>
</dbReference>
<dbReference type="AlphaFoldDB" id="A0A516NI55"/>
<proteinExistence type="predicted"/>
<keyword evidence="2" id="KW-1133">Transmembrane helix</keyword>
<dbReference type="EMBL" id="CP041695">
    <property type="protein sequence ID" value="QDP78582.1"/>
    <property type="molecule type" value="Genomic_DNA"/>
</dbReference>
<feature type="transmembrane region" description="Helical" evidence="2">
    <location>
        <begin position="77"/>
        <end position="100"/>
    </location>
</feature>
<reference evidence="3 4" key="1">
    <citation type="submission" date="2019-07" db="EMBL/GenBank/DDBJ databases">
        <title>Complete Genome Sequence and Methylome Analysis of Nocardia otitidis-caviarum NEB252.</title>
        <authorList>
            <person name="Fomenkov A."/>
            <person name="Anton B.P."/>
            <person name="Vincze T."/>
            <person name="Roberts R.J."/>
        </authorList>
    </citation>
    <scope>NUCLEOTIDE SEQUENCE [LARGE SCALE GENOMIC DNA]</scope>
    <source>
        <strain evidence="3 4">NEB252</strain>
    </source>
</reference>
<dbReference type="GeneID" id="80332208"/>
<dbReference type="KEGG" id="nod:FOH10_07345"/>
<organism evidence="3 4">
    <name type="scientific">Nocardia otitidiscaviarum</name>
    <dbReference type="NCBI Taxonomy" id="1823"/>
    <lineage>
        <taxon>Bacteria</taxon>
        <taxon>Bacillati</taxon>
        <taxon>Actinomycetota</taxon>
        <taxon>Actinomycetes</taxon>
        <taxon>Mycobacteriales</taxon>
        <taxon>Nocardiaceae</taxon>
        <taxon>Nocardia</taxon>
    </lineage>
</organism>
<keyword evidence="2" id="KW-0472">Membrane</keyword>
<protein>
    <recommendedName>
        <fullName evidence="5">DUF4190 domain-containing protein</fullName>
    </recommendedName>
</protein>
<dbReference type="Proteomes" id="UP000317039">
    <property type="component" value="Chromosome"/>
</dbReference>
<feature type="transmembrane region" description="Helical" evidence="2">
    <location>
        <begin position="41"/>
        <end position="65"/>
    </location>
</feature>
<accession>A0A516NI55</accession>
<feature type="region of interest" description="Disordered" evidence="1">
    <location>
        <begin position="1"/>
        <end position="38"/>
    </location>
</feature>
<keyword evidence="2" id="KW-0812">Transmembrane</keyword>
<gene>
    <name evidence="3" type="ORF">FOH10_07345</name>
</gene>
<name>A0A516NI55_9NOCA</name>